<organism evidence="3 4">
    <name type="scientific">Nocardioides marinquilinus</name>
    <dbReference type="NCBI Taxonomy" id="1210400"/>
    <lineage>
        <taxon>Bacteria</taxon>
        <taxon>Bacillati</taxon>
        <taxon>Actinomycetota</taxon>
        <taxon>Actinomycetes</taxon>
        <taxon>Propionibacteriales</taxon>
        <taxon>Nocardioidaceae</taxon>
        <taxon>Nocardioides</taxon>
    </lineage>
</organism>
<keyword evidence="2" id="KW-0812">Transmembrane</keyword>
<evidence type="ECO:0000313" key="3">
    <source>
        <dbReference type="EMBL" id="GAA5152807.1"/>
    </source>
</evidence>
<gene>
    <name evidence="3" type="ORF">GCM10023340_33760</name>
</gene>
<dbReference type="SUPFAM" id="SSF53822">
    <property type="entry name" value="Periplasmic binding protein-like I"/>
    <property type="match status" value="1"/>
</dbReference>
<proteinExistence type="predicted"/>
<dbReference type="EMBL" id="BAABKG010000004">
    <property type="protein sequence ID" value="GAA5152807.1"/>
    <property type="molecule type" value="Genomic_DNA"/>
</dbReference>
<comment type="caution">
    <text evidence="3">The sequence shown here is derived from an EMBL/GenBank/DDBJ whole genome shotgun (WGS) entry which is preliminary data.</text>
</comment>
<sequence>MTSVPSDANEPEVDRTSDTTRGRGRDQRTRLRARARLVAAAAVGAGLVAGAGWAATAGDDDGATARPADALELDAEGRSGSQQVLGETREPGVPSVQRMRHDDVDFTVTVAPSRPGPNLVRIDATGAGHRRHLTGADARPVLVGTTESTELVRAVPRPGASGLWAVVDLPEKYGTVLVTHGPRHRVPFGVDTGFEAQSDDEVAAWTGDDGAECVTAATAAMLAGGDVPDACPAQALAPGDAVALRRTVAVLGERGVAEVALRSDASPRGRAASAVVRRAADRAGLEVVDPDAVPGRRNALLVVSGWTDAARSLAAVIARPLPEQPIRDDGTWLAPWLLSPAVVDSTAGAVVPLDFDIRDPAAQEYSQTLARYLPGQTPTGSGYAAWRAARGGTPSPPRLFAASRAAFMPTMPGHGAHGSEVAWFPGGTVTPVGSL</sequence>
<reference evidence="4" key="1">
    <citation type="journal article" date="2019" name="Int. J. Syst. Evol. Microbiol.">
        <title>The Global Catalogue of Microorganisms (GCM) 10K type strain sequencing project: providing services to taxonomists for standard genome sequencing and annotation.</title>
        <authorList>
            <consortium name="The Broad Institute Genomics Platform"/>
            <consortium name="The Broad Institute Genome Sequencing Center for Infectious Disease"/>
            <person name="Wu L."/>
            <person name="Ma J."/>
        </authorList>
    </citation>
    <scope>NUCLEOTIDE SEQUENCE [LARGE SCALE GENOMIC DNA]</scope>
    <source>
        <strain evidence="4">JCM 18459</strain>
    </source>
</reference>
<dbReference type="InterPro" id="IPR028082">
    <property type="entry name" value="Peripla_BP_I"/>
</dbReference>
<protein>
    <recommendedName>
        <fullName evidence="5">ABC transporter substrate-binding protein</fullName>
    </recommendedName>
</protein>
<keyword evidence="4" id="KW-1185">Reference proteome</keyword>
<keyword evidence="2" id="KW-0472">Membrane</keyword>
<evidence type="ECO:0008006" key="5">
    <source>
        <dbReference type="Google" id="ProtNLM"/>
    </source>
</evidence>
<feature type="region of interest" description="Disordered" evidence="1">
    <location>
        <begin position="1"/>
        <end position="30"/>
    </location>
</feature>
<evidence type="ECO:0000256" key="2">
    <source>
        <dbReference type="SAM" id="Phobius"/>
    </source>
</evidence>
<feature type="compositionally biased region" description="Basic and acidic residues" evidence="1">
    <location>
        <begin position="12"/>
        <end position="29"/>
    </location>
</feature>
<dbReference type="Proteomes" id="UP001500221">
    <property type="component" value="Unassembled WGS sequence"/>
</dbReference>
<accession>A0ABP9PVG1</accession>
<feature type="region of interest" description="Disordered" evidence="1">
    <location>
        <begin position="75"/>
        <end position="101"/>
    </location>
</feature>
<evidence type="ECO:0000256" key="1">
    <source>
        <dbReference type="SAM" id="MobiDB-lite"/>
    </source>
</evidence>
<evidence type="ECO:0000313" key="4">
    <source>
        <dbReference type="Proteomes" id="UP001500221"/>
    </source>
</evidence>
<feature type="transmembrane region" description="Helical" evidence="2">
    <location>
        <begin position="35"/>
        <end position="55"/>
    </location>
</feature>
<name>A0ABP9PVG1_9ACTN</name>
<keyword evidence="2" id="KW-1133">Transmembrane helix</keyword>